<keyword evidence="3 10" id="KW-0813">Transport</keyword>
<evidence type="ECO:0000256" key="3">
    <source>
        <dbReference type="ARBA" id="ARBA00022448"/>
    </source>
</evidence>
<dbReference type="PANTHER" id="PTHR38831:SF1">
    <property type="entry name" value="TYPE II SECRETION SYSTEM PROTEIN K-RELATED"/>
    <property type="match status" value="1"/>
</dbReference>
<dbReference type="InterPro" id="IPR005628">
    <property type="entry name" value="GspK"/>
</dbReference>
<organism evidence="14 15">
    <name type="scientific">Aquicella lusitana</name>
    <dbReference type="NCBI Taxonomy" id="254246"/>
    <lineage>
        <taxon>Bacteria</taxon>
        <taxon>Pseudomonadati</taxon>
        <taxon>Pseudomonadota</taxon>
        <taxon>Gammaproteobacteria</taxon>
        <taxon>Legionellales</taxon>
        <taxon>Coxiellaceae</taxon>
        <taxon>Aquicella</taxon>
    </lineage>
</organism>
<dbReference type="Proteomes" id="UP000254720">
    <property type="component" value="Unassembled WGS sequence"/>
</dbReference>
<evidence type="ECO:0000313" key="14">
    <source>
        <dbReference type="EMBL" id="RDI38061.1"/>
    </source>
</evidence>
<keyword evidence="5 10" id="KW-0997">Cell inner membrane</keyword>
<name>A0A370G2G2_9COXI</name>
<accession>A0A370G2G2</accession>
<evidence type="ECO:0000256" key="11">
    <source>
        <dbReference type="SAM" id="Phobius"/>
    </source>
</evidence>
<dbReference type="EMBL" id="QQAX01000034">
    <property type="protein sequence ID" value="RDI38061.1"/>
    <property type="molecule type" value="Genomic_DNA"/>
</dbReference>
<feature type="domain" description="T2SS protein K second SAM-like" evidence="12">
    <location>
        <begin position="219"/>
        <end position="277"/>
    </location>
</feature>
<dbReference type="Pfam" id="PF03934">
    <property type="entry name" value="T2SSK"/>
    <property type="match status" value="1"/>
</dbReference>
<comment type="similarity">
    <text evidence="2 10">Belongs to the GSP K family.</text>
</comment>
<dbReference type="GO" id="GO:0009306">
    <property type="term" value="P:protein secretion"/>
    <property type="evidence" value="ECO:0007669"/>
    <property type="project" value="InterPro"/>
</dbReference>
<feature type="domain" description="T2SS protein K first SAM-like" evidence="13">
    <location>
        <begin position="116"/>
        <end position="214"/>
    </location>
</feature>
<dbReference type="OrthoDB" id="9788973at2"/>
<gene>
    <name evidence="14" type="ORF">C8D86_13414</name>
</gene>
<keyword evidence="7" id="KW-0653">Protein transport</keyword>
<dbReference type="InterPro" id="IPR049031">
    <property type="entry name" value="T2SSK_SAM-like_1st"/>
</dbReference>
<keyword evidence="6 11" id="KW-0812">Transmembrane</keyword>
<comment type="caution">
    <text evidence="14">The sequence shown here is derived from an EMBL/GenBank/DDBJ whole genome shotgun (WGS) entry which is preliminary data.</text>
</comment>
<reference evidence="14 15" key="1">
    <citation type="submission" date="2018-07" db="EMBL/GenBank/DDBJ databases">
        <title>Genomic Encyclopedia of Type Strains, Phase IV (KMG-IV): sequencing the most valuable type-strain genomes for metagenomic binning, comparative biology and taxonomic classification.</title>
        <authorList>
            <person name="Goeker M."/>
        </authorList>
    </citation>
    <scope>NUCLEOTIDE SEQUENCE [LARGE SCALE GENOMIC DNA]</scope>
    <source>
        <strain evidence="14 15">DSM 16500</strain>
    </source>
</reference>
<proteinExistence type="inferred from homology"/>
<protein>
    <recommendedName>
        <fullName evidence="10">Type II secretion system protein K</fullName>
    </recommendedName>
</protein>
<evidence type="ECO:0000256" key="7">
    <source>
        <dbReference type="ARBA" id="ARBA00022927"/>
    </source>
</evidence>
<keyword evidence="4 10" id="KW-1003">Cell membrane</keyword>
<evidence type="ECO:0000256" key="4">
    <source>
        <dbReference type="ARBA" id="ARBA00022475"/>
    </source>
</evidence>
<dbReference type="InterPro" id="IPR049179">
    <property type="entry name" value="T2SSK_SAM-like_2nd"/>
</dbReference>
<evidence type="ECO:0000256" key="8">
    <source>
        <dbReference type="ARBA" id="ARBA00022989"/>
    </source>
</evidence>
<dbReference type="InterPro" id="IPR038072">
    <property type="entry name" value="GspK_central_sf"/>
</dbReference>
<feature type="transmembrane region" description="Helical" evidence="11">
    <location>
        <begin position="20"/>
        <end position="42"/>
    </location>
</feature>
<evidence type="ECO:0000256" key="9">
    <source>
        <dbReference type="ARBA" id="ARBA00023136"/>
    </source>
</evidence>
<dbReference type="SUPFAM" id="SSF158544">
    <property type="entry name" value="GspK insert domain-like"/>
    <property type="match status" value="1"/>
</dbReference>
<dbReference type="SUPFAM" id="SSF54523">
    <property type="entry name" value="Pili subunits"/>
    <property type="match status" value="1"/>
</dbReference>
<evidence type="ECO:0000313" key="15">
    <source>
        <dbReference type="Proteomes" id="UP000254720"/>
    </source>
</evidence>
<dbReference type="PIRSF" id="PIRSF002786">
    <property type="entry name" value="XcpX"/>
    <property type="match status" value="1"/>
</dbReference>
<evidence type="ECO:0000256" key="6">
    <source>
        <dbReference type="ARBA" id="ARBA00022692"/>
    </source>
</evidence>
<keyword evidence="8 11" id="KW-1133">Transmembrane helix</keyword>
<keyword evidence="9 10" id="KW-0472">Membrane</keyword>
<dbReference type="RefSeq" id="WP_114835379.1">
    <property type="nucleotide sequence ID" value="NZ_LR699114.1"/>
</dbReference>
<evidence type="ECO:0000259" key="12">
    <source>
        <dbReference type="Pfam" id="PF03934"/>
    </source>
</evidence>
<evidence type="ECO:0000256" key="1">
    <source>
        <dbReference type="ARBA" id="ARBA00004533"/>
    </source>
</evidence>
<comment type="subcellular location">
    <subcellularLocation>
        <location evidence="1 10">Cell inner membrane</location>
    </subcellularLocation>
</comment>
<evidence type="ECO:0000259" key="13">
    <source>
        <dbReference type="Pfam" id="PF21687"/>
    </source>
</evidence>
<dbReference type="PANTHER" id="PTHR38831">
    <property type="entry name" value="TYPE II SECRETION SYSTEM PROTEIN K"/>
    <property type="match status" value="1"/>
</dbReference>
<evidence type="ECO:0000256" key="2">
    <source>
        <dbReference type="ARBA" id="ARBA00007246"/>
    </source>
</evidence>
<dbReference type="GO" id="GO:0005886">
    <property type="term" value="C:plasma membrane"/>
    <property type="evidence" value="ECO:0007669"/>
    <property type="project" value="UniProtKB-SubCell"/>
</dbReference>
<keyword evidence="15" id="KW-1185">Reference proteome</keyword>
<sequence length="322" mass="36539">MLFQPSQAKPFHCRLSPKHQQGVVIVVALFIVALVATMAYGMMTRLERDTRRTSLILRDTQAEFYAQGSIIWALDQLRSNWEKQKPNQVVDPLPIRSPVIDVNGYKITSTIYDMQGRFNLNNLVNTDAQADFKRLLQTVDPKLSEEKRQQIVKGIVDWITPGQQHNEFNQFYLELAAPYRAAHRPFFSISELRLVKGVTPALFNALQPYITALPVATLVNIQTAPAPVLMTLSPTLTLDTARAIEQVRARTPIVTAQQFIELDIVKNHHIAADKITVKSGYFLIETTVAIEKQQALLYTLVERTAKDNKAKMTLLWQSKGEW</sequence>
<dbReference type="NCBIfam" id="NF037980">
    <property type="entry name" value="T2SS_GspK"/>
    <property type="match status" value="1"/>
</dbReference>
<dbReference type="Gene3D" id="3.30.1300.30">
    <property type="entry name" value="GSPII I/J protein-like"/>
    <property type="match status" value="1"/>
</dbReference>
<evidence type="ECO:0000256" key="5">
    <source>
        <dbReference type="ARBA" id="ARBA00022519"/>
    </source>
</evidence>
<evidence type="ECO:0000256" key="10">
    <source>
        <dbReference type="PIRNR" id="PIRNR002786"/>
    </source>
</evidence>
<dbReference type="InterPro" id="IPR045584">
    <property type="entry name" value="Pilin-like"/>
</dbReference>
<dbReference type="Gene3D" id="1.10.40.60">
    <property type="entry name" value="EpsJ-like"/>
    <property type="match status" value="2"/>
</dbReference>
<dbReference type="Pfam" id="PF21687">
    <property type="entry name" value="T2SSK_1st"/>
    <property type="match status" value="1"/>
</dbReference>
<dbReference type="AlphaFoldDB" id="A0A370G2G2"/>